<keyword evidence="10" id="KW-1185">Reference proteome</keyword>
<dbReference type="GO" id="GO:0015288">
    <property type="term" value="F:porin activity"/>
    <property type="evidence" value="ECO:0007669"/>
    <property type="project" value="TreeGrafter"/>
</dbReference>
<sequence length="454" mass="50594">MIFTNKLFSKLACILALSVLGSTISNSAQAQEVLTIQQAIERMLQNNLNIKQGVLNVATADVNLSQSRAALFPTLNGTLSDNISFGRSQDQNTFQIINQKLSTTNGSLFTSVDIFNGFSKVNVIRQNKILLEAGASNLDKIKNDLVLQVVTSYFQVVFNEDLLKASQEQLVVAKQTLTRENALLDAGNKTLADISQAKAQVATAELNVTNAQNQLTISYLTLSQLMEMRADSQNYKVVAPTIQDIVYAQKSYNVNEVYNSSLAIFPDIKLAQLNRQAAEKQIDIAKGARYPRLSLNGGLGSSYSYIFDYPDPQRSFSDQVSQRFNQYIGASLSIPIFNGYNVRSNVKRARISYEGYVIQEQLTKNTLNKIIAQAIADLRAADARYSSTLNTFNAQKDAFNVIEQRYNVGLVNSLDYNTARTNRNKAETDFIQAKYDLLFRSKVIDYYLGKQIAF</sequence>
<proteinExistence type="inferred from homology"/>
<reference evidence="9 10" key="1">
    <citation type="submission" date="2019-03" db="EMBL/GenBank/DDBJ databases">
        <title>Genomic Encyclopedia of Archaeal and Bacterial Type Strains, Phase II (KMG-II): from individual species to whole genera.</title>
        <authorList>
            <person name="Goeker M."/>
        </authorList>
    </citation>
    <scope>NUCLEOTIDE SEQUENCE [LARGE SCALE GENOMIC DNA]</scope>
    <source>
        <strain evidence="9 10">DSM 19034</strain>
    </source>
</reference>
<evidence type="ECO:0000313" key="10">
    <source>
        <dbReference type="Proteomes" id="UP000295499"/>
    </source>
</evidence>
<evidence type="ECO:0000313" key="9">
    <source>
        <dbReference type="EMBL" id="TDO21813.1"/>
    </source>
</evidence>
<keyword evidence="5" id="KW-0812">Transmembrane</keyword>
<dbReference type="Pfam" id="PF02321">
    <property type="entry name" value="OEP"/>
    <property type="match status" value="2"/>
</dbReference>
<evidence type="ECO:0000256" key="2">
    <source>
        <dbReference type="ARBA" id="ARBA00007613"/>
    </source>
</evidence>
<evidence type="ECO:0000256" key="7">
    <source>
        <dbReference type="ARBA" id="ARBA00023237"/>
    </source>
</evidence>
<evidence type="ECO:0000256" key="5">
    <source>
        <dbReference type="ARBA" id="ARBA00022692"/>
    </source>
</evidence>
<dbReference type="Proteomes" id="UP000295499">
    <property type="component" value="Unassembled WGS sequence"/>
</dbReference>
<keyword evidence="3" id="KW-0813">Transport</keyword>
<keyword evidence="6" id="KW-0472">Membrane</keyword>
<keyword evidence="7" id="KW-0998">Cell outer membrane</keyword>
<evidence type="ECO:0000256" key="3">
    <source>
        <dbReference type="ARBA" id="ARBA00022448"/>
    </source>
</evidence>
<comment type="similarity">
    <text evidence="2">Belongs to the outer membrane factor (OMF) (TC 1.B.17) family.</text>
</comment>
<protein>
    <submittedName>
        <fullName evidence="9">Outer membrane protein</fullName>
    </submittedName>
</protein>
<dbReference type="AlphaFoldDB" id="A0A4R6IIM7"/>
<comment type="caution">
    <text evidence="9">The sequence shown here is derived from an EMBL/GenBank/DDBJ whole genome shotgun (WGS) entry which is preliminary data.</text>
</comment>
<evidence type="ECO:0000256" key="4">
    <source>
        <dbReference type="ARBA" id="ARBA00022452"/>
    </source>
</evidence>
<feature type="signal peptide" evidence="8">
    <location>
        <begin position="1"/>
        <end position="30"/>
    </location>
</feature>
<feature type="chain" id="PRO_5020745790" evidence="8">
    <location>
        <begin position="31"/>
        <end position="454"/>
    </location>
</feature>
<keyword evidence="4" id="KW-1134">Transmembrane beta strand</keyword>
<dbReference type="InterPro" id="IPR051906">
    <property type="entry name" value="TolC-like"/>
</dbReference>
<dbReference type="GO" id="GO:0015562">
    <property type="term" value="F:efflux transmembrane transporter activity"/>
    <property type="evidence" value="ECO:0007669"/>
    <property type="project" value="InterPro"/>
</dbReference>
<dbReference type="SUPFAM" id="SSF56954">
    <property type="entry name" value="Outer membrane efflux proteins (OEP)"/>
    <property type="match status" value="1"/>
</dbReference>
<gene>
    <name evidence="9" type="ORF">CLV32_2921</name>
</gene>
<dbReference type="GO" id="GO:1990281">
    <property type="term" value="C:efflux pump complex"/>
    <property type="evidence" value="ECO:0007669"/>
    <property type="project" value="TreeGrafter"/>
</dbReference>
<keyword evidence="8" id="KW-0732">Signal</keyword>
<dbReference type="InterPro" id="IPR003423">
    <property type="entry name" value="OMP_efflux"/>
</dbReference>
<evidence type="ECO:0000256" key="8">
    <source>
        <dbReference type="SAM" id="SignalP"/>
    </source>
</evidence>
<accession>A0A4R6IIM7</accession>
<evidence type="ECO:0000256" key="6">
    <source>
        <dbReference type="ARBA" id="ARBA00023136"/>
    </source>
</evidence>
<name>A0A4R6IIM7_9SPHI</name>
<dbReference type="PANTHER" id="PTHR30026:SF20">
    <property type="entry name" value="OUTER MEMBRANE PROTEIN TOLC"/>
    <property type="match status" value="1"/>
</dbReference>
<dbReference type="Gene3D" id="1.20.1600.10">
    <property type="entry name" value="Outer membrane efflux proteins (OEP)"/>
    <property type="match status" value="1"/>
</dbReference>
<dbReference type="PANTHER" id="PTHR30026">
    <property type="entry name" value="OUTER MEMBRANE PROTEIN TOLC"/>
    <property type="match status" value="1"/>
</dbReference>
<dbReference type="GO" id="GO:0009279">
    <property type="term" value="C:cell outer membrane"/>
    <property type="evidence" value="ECO:0007669"/>
    <property type="project" value="UniProtKB-SubCell"/>
</dbReference>
<organism evidence="9 10">
    <name type="scientific">Pedobacter duraquae</name>
    <dbReference type="NCBI Taxonomy" id="425511"/>
    <lineage>
        <taxon>Bacteria</taxon>
        <taxon>Pseudomonadati</taxon>
        <taxon>Bacteroidota</taxon>
        <taxon>Sphingobacteriia</taxon>
        <taxon>Sphingobacteriales</taxon>
        <taxon>Sphingobacteriaceae</taxon>
        <taxon>Pedobacter</taxon>
    </lineage>
</organism>
<dbReference type="EMBL" id="SNWM01000003">
    <property type="protein sequence ID" value="TDO21813.1"/>
    <property type="molecule type" value="Genomic_DNA"/>
</dbReference>
<comment type="subcellular location">
    <subcellularLocation>
        <location evidence="1">Cell outer membrane</location>
    </subcellularLocation>
</comment>
<evidence type="ECO:0000256" key="1">
    <source>
        <dbReference type="ARBA" id="ARBA00004442"/>
    </source>
</evidence>